<evidence type="ECO:0000256" key="2">
    <source>
        <dbReference type="SAM" id="MobiDB-lite"/>
    </source>
</evidence>
<feature type="transmembrane region" description="Helical" evidence="3">
    <location>
        <begin position="43"/>
        <end position="64"/>
    </location>
</feature>
<evidence type="ECO:0000256" key="1">
    <source>
        <dbReference type="ARBA" id="ARBA00035112"/>
    </source>
</evidence>
<feature type="region of interest" description="Disordered" evidence="2">
    <location>
        <begin position="253"/>
        <end position="273"/>
    </location>
</feature>
<keyword evidence="3" id="KW-0812">Transmembrane</keyword>
<comment type="caution">
    <text evidence="4">The sequence shown here is derived from an EMBL/GenBank/DDBJ whole genome shotgun (WGS) entry which is preliminary data.</text>
</comment>
<proteinExistence type="inferred from homology"/>
<reference evidence="4" key="1">
    <citation type="journal article" date="2021" name="Nat. Commun.">
        <title>Genetic determinants of endophytism in the Arabidopsis root mycobiome.</title>
        <authorList>
            <person name="Mesny F."/>
            <person name="Miyauchi S."/>
            <person name="Thiergart T."/>
            <person name="Pickel B."/>
            <person name="Atanasova L."/>
            <person name="Karlsson M."/>
            <person name="Huettel B."/>
            <person name="Barry K.W."/>
            <person name="Haridas S."/>
            <person name="Chen C."/>
            <person name="Bauer D."/>
            <person name="Andreopoulos W."/>
            <person name="Pangilinan J."/>
            <person name="LaButti K."/>
            <person name="Riley R."/>
            <person name="Lipzen A."/>
            <person name="Clum A."/>
            <person name="Drula E."/>
            <person name="Henrissat B."/>
            <person name="Kohler A."/>
            <person name="Grigoriev I.V."/>
            <person name="Martin F.M."/>
            <person name="Hacquard S."/>
        </authorList>
    </citation>
    <scope>NUCLEOTIDE SEQUENCE</scope>
    <source>
        <strain evidence="4">MPI-CAGE-CH-0235</strain>
    </source>
</reference>
<dbReference type="Proteomes" id="UP000813444">
    <property type="component" value="Unassembled WGS sequence"/>
</dbReference>
<keyword evidence="5" id="KW-1185">Reference proteome</keyword>
<evidence type="ECO:0000313" key="5">
    <source>
        <dbReference type="Proteomes" id="UP000813444"/>
    </source>
</evidence>
<name>A0A8K0WVR4_9HYPO</name>
<gene>
    <name evidence="4" type="ORF">B0I35DRAFT_508060</name>
</gene>
<dbReference type="PANTHER" id="PTHR33365:SF7">
    <property type="entry name" value="TAT PATHWAY SIGNAL SEQUENCE"/>
    <property type="match status" value="1"/>
</dbReference>
<dbReference type="Pfam" id="PF11807">
    <property type="entry name" value="UstYa"/>
    <property type="match status" value="1"/>
</dbReference>
<accession>A0A8K0WVR4</accession>
<protein>
    <recommendedName>
        <fullName evidence="6">Tat pathway signal sequence</fullName>
    </recommendedName>
</protein>
<dbReference type="OrthoDB" id="3687641at2759"/>
<evidence type="ECO:0008006" key="6">
    <source>
        <dbReference type="Google" id="ProtNLM"/>
    </source>
</evidence>
<keyword evidence="3" id="KW-0472">Membrane</keyword>
<comment type="similarity">
    <text evidence="1">Belongs to the ustYa family.</text>
</comment>
<evidence type="ECO:0000313" key="4">
    <source>
        <dbReference type="EMBL" id="KAH7325712.1"/>
    </source>
</evidence>
<dbReference type="GO" id="GO:0043386">
    <property type="term" value="P:mycotoxin biosynthetic process"/>
    <property type="evidence" value="ECO:0007669"/>
    <property type="project" value="InterPro"/>
</dbReference>
<dbReference type="AlphaFoldDB" id="A0A8K0WVR4"/>
<dbReference type="InterPro" id="IPR021765">
    <property type="entry name" value="UstYa-like"/>
</dbReference>
<dbReference type="PANTHER" id="PTHR33365">
    <property type="entry name" value="YALI0B05434P"/>
    <property type="match status" value="1"/>
</dbReference>
<organism evidence="4 5">
    <name type="scientific">Stachybotrys elegans</name>
    <dbReference type="NCBI Taxonomy" id="80388"/>
    <lineage>
        <taxon>Eukaryota</taxon>
        <taxon>Fungi</taxon>
        <taxon>Dikarya</taxon>
        <taxon>Ascomycota</taxon>
        <taxon>Pezizomycotina</taxon>
        <taxon>Sordariomycetes</taxon>
        <taxon>Hypocreomycetidae</taxon>
        <taxon>Hypocreales</taxon>
        <taxon>Stachybotryaceae</taxon>
        <taxon>Stachybotrys</taxon>
    </lineage>
</organism>
<sequence>MAPAFTHKSSGYVALGSQDEKLGLNSRTSEIPDRHYLDSDWKWRFFGLAYVSFLLCLVIGGLAYKIETSVCPSATPGAKLPHTPAPVEWVNKDIKQDPRFMGKPRLEMDQAWHELLAGTMIRFSAEEMHMANNATSARHVDGTGYIGGLGISHNLHCLKRIRQWMYPDYYYGSEEQDWDELAAHVDHCLETIRQALLCSADVNVFTLIWTSHSKTKPSTRVPQQHACVNWDVLQEWMLGRAASFDQMIGPDPRLYEGNHSQDQSPVVERDVSV</sequence>
<keyword evidence="3" id="KW-1133">Transmembrane helix</keyword>
<evidence type="ECO:0000256" key="3">
    <source>
        <dbReference type="SAM" id="Phobius"/>
    </source>
</evidence>
<dbReference type="EMBL" id="JAGPNK010000002">
    <property type="protein sequence ID" value="KAH7325712.1"/>
    <property type="molecule type" value="Genomic_DNA"/>
</dbReference>